<dbReference type="AlphaFoldDB" id="A0AAN6GT13"/>
<gene>
    <name evidence="5" type="ORF">OC846_002983</name>
</gene>
<dbReference type="PRINTS" id="PR00853">
    <property type="entry name" value="XPGRADSUPER"/>
</dbReference>
<feature type="compositionally biased region" description="Basic residues" evidence="3">
    <location>
        <begin position="223"/>
        <end position="246"/>
    </location>
</feature>
<dbReference type="Proteomes" id="UP001176517">
    <property type="component" value="Unassembled WGS sequence"/>
</dbReference>
<evidence type="ECO:0000313" key="6">
    <source>
        <dbReference type="Proteomes" id="UP001176517"/>
    </source>
</evidence>
<dbReference type="SUPFAM" id="SSF47807">
    <property type="entry name" value="5' to 3' exonuclease, C-terminal subdomain"/>
    <property type="match status" value="1"/>
</dbReference>
<feature type="compositionally biased region" description="Basic and acidic residues" evidence="3">
    <location>
        <begin position="594"/>
        <end position="603"/>
    </location>
</feature>
<dbReference type="EMBL" id="JAPDMZ010000066">
    <property type="protein sequence ID" value="KAK0552232.1"/>
    <property type="molecule type" value="Genomic_DNA"/>
</dbReference>
<dbReference type="InterPro" id="IPR006084">
    <property type="entry name" value="XPG/Rad2"/>
</dbReference>
<feature type="compositionally biased region" description="Low complexity" evidence="3">
    <location>
        <begin position="1098"/>
        <end position="1109"/>
    </location>
</feature>
<feature type="compositionally biased region" description="Low complexity" evidence="3">
    <location>
        <begin position="752"/>
        <end position="762"/>
    </location>
</feature>
<dbReference type="InterPro" id="IPR006086">
    <property type="entry name" value="XPG-I_dom"/>
</dbReference>
<name>A0AAN6GT13_9BASI</name>
<dbReference type="Pfam" id="PF00867">
    <property type="entry name" value="XPG_I"/>
    <property type="match status" value="1"/>
</dbReference>
<feature type="compositionally biased region" description="Basic and acidic residues" evidence="3">
    <location>
        <begin position="884"/>
        <end position="897"/>
    </location>
</feature>
<reference evidence="5" key="1">
    <citation type="journal article" date="2023" name="PhytoFront">
        <title>Draft Genome Resources of Seven Strains of Tilletia horrida, Causal Agent of Kernel Smut of Rice.</title>
        <authorList>
            <person name="Khanal S."/>
            <person name="Antony Babu S."/>
            <person name="Zhou X.G."/>
        </authorList>
    </citation>
    <scope>NUCLEOTIDE SEQUENCE</scope>
    <source>
        <strain evidence="5">TX6</strain>
    </source>
</reference>
<evidence type="ECO:0000313" key="5">
    <source>
        <dbReference type="EMBL" id="KAK0552232.1"/>
    </source>
</evidence>
<dbReference type="GO" id="GO:0006281">
    <property type="term" value="P:DNA repair"/>
    <property type="evidence" value="ECO:0007669"/>
    <property type="project" value="UniProtKB-ARBA"/>
</dbReference>
<feature type="region of interest" description="Disordered" evidence="3">
    <location>
        <begin position="732"/>
        <end position="771"/>
    </location>
</feature>
<feature type="compositionally biased region" description="Polar residues" evidence="3">
    <location>
        <begin position="261"/>
        <end position="273"/>
    </location>
</feature>
<dbReference type="GO" id="GO:0017108">
    <property type="term" value="F:5'-flap endonuclease activity"/>
    <property type="evidence" value="ECO:0007669"/>
    <property type="project" value="TreeGrafter"/>
</dbReference>
<proteinExistence type="predicted"/>
<evidence type="ECO:0000256" key="3">
    <source>
        <dbReference type="SAM" id="MobiDB-lite"/>
    </source>
</evidence>
<evidence type="ECO:0000256" key="1">
    <source>
        <dbReference type="ARBA" id="ARBA00022722"/>
    </source>
</evidence>
<organism evidence="5 6">
    <name type="scientific">Tilletia horrida</name>
    <dbReference type="NCBI Taxonomy" id="155126"/>
    <lineage>
        <taxon>Eukaryota</taxon>
        <taxon>Fungi</taxon>
        <taxon>Dikarya</taxon>
        <taxon>Basidiomycota</taxon>
        <taxon>Ustilaginomycotina</taxon>
        <taxon>Exobasidiomycetes</taxon>
        <taxon>Tilletiales</taxon>
        <taxon>Tilletiaceae</taxon>
        <taxon>Tilletia</taxon>
    </lineage>
</organism>
<dbReference type="Gene3D" id="3.40.50.1010">
    <property type="entry name" value="5'-nuclease"/>
    <property type="match status" value="2"/>
</dbReference>
<feature type="region of interest" description="Disordered" evidence="3">
    <location>
        <begin position="1094"/>
        <end position="1218"/>
    </location>
</feature>
<evidence type="ECO:0000259" key="4">
    <source>
        <dbReference type="SMART" id="SM00484"/>
    </source>
</evidence>
<feature type="region of interest" description="Disordered" evidence="3">
    <location>
        <begin position="645"/>
        <end position="677"/>
    </location>
</feature>
<feature type="region of interest" description="Disordered" evidence="3">
    <location>
        <begin position="187"/>
        <end position="298"/>
    </location>
</feature>
<feature type="region of interest" description="Disordered" evidence="3">
    <location>
        <begin position="594"/>
        <end position="628"/>
    </location>
</feature>
<dbReference type="CDD" id="cd09870">
    <property type="entry name" value="PIN_YEN1"/>
    <property type="match status" value="1"/>
</dbReference>
<feature type="compositionally biased region" description="Low complexity" evidence="3">
    <location>
        <begin position="899"/>
        <end position="921"/>
    </location>
</feature>
<feature type="compositionally biased region" description="Polar residues" evidence="3">
    <location>
        <begin position="1142"/>
        <end position="1152"/>
    </location>
</feature>
<dbReference type="InterPro" id="IPR006085">
    <property type="entry name" value="XPG_DNA_repair_N"/>
</dbReference>
<feature type="compositionally biased region" description="Acidic residues" evidence="3">
    <location>
        <begin position="1190"/>
        <end position="1202"/>
    </location>
</feature>
<feature type="region of interest" description="Disordered" evidence="3">
    <location>
        <begin position="1043"/>
        <end position="1064"/>
    </location>
</feature>
<comment type="caution">
    <text evidence="5">The sequence shown here is derived from an EMBL/GenBank/DDBJ whole genome shotgun (WGS) entry which is preliminary data.</text>
</comment>
<evidence type="ECO:0000256" key="2">
    <source>
        <dbReference type="ARBA" id="ARBA00022801"/>
    </source>
</evidence>
<dbReference type="SMART" id="SM00484">
    <property type="entry name" value="XPGI"/>
    <property type="match status" value="1"/>
</dbReference>
<accession>A0AAN6GT13</accession>
<keyword evidence="2" id="KW-0378">Hydrolase</keyword>
<keyword evidence="1" id="KW-0540">Nuclease</keyword>
<feature type="compositionally biased region" description="Basic and acidic residues" evidence="3">
    <location>
        <begin position="1158"/>
        <end position="1171"/>
    </location>
</feature>
<sequence>MGVKNLWEELDAAAAETTLEVLSLSAFLHDGKQLLAGAGPSSLGRAGAAKRHLVLGIDASIWLFHAMTMTKTAGGHSGEVRMLFFRLAKLHALSIIPIFVFDGPKRPSWKRSKQRPASLSNSRYSFPHQRDFEQLIHIFGFAVHFAPAEAEAQLAKMNMDGVVDAVLTDDVDAFLFGARVVLRNSSKTLSGSKARANRAQQLTSGSEHDDDDHDEETQARPGSPKKRTQSKGKRPTASSKGKKGRRTTTEEKQSDIDGSDSELSSTYAPSSTSDRSDTPEASNKKKVRDAVKDPNALQGKLEDTHTVYRSFLIMDESRSDVDKRAFSRHPHLTSTLRPAKEQSRKALDRDGLILTALLSGGDYDMQGRDRCGIKIALGLARCGFGKRLITAYKRRFQPPAHASNANNSQQTSSEAAWNRELDRWVQDVRNELRTNESGQFDRRFPTLASSSVWDSFLQTSEQLEVVQSYVWPHVKSVTLQQVMASSREHQTGSRGPRSVVTVPSHSDKTSAFIGIGNLDTTNDSVQLDTHSSSVIQTELKIQELCQFMQSRFNWEPISILKRFESLVWDGCVIRRAISMVLHLDSMKDHGDEGLSIKDIEARAARRPRSPSSPKSRRKSSGTSKDADVTITPQARRFADFFEKSVNVVTPSRPPPTSSKLGQSSRDHHTATKGFIDGPSSGIAAGTIDVLGIHGVRKHAQYGGITSEVRIEYSTDGLKQAVESGFATDHVRGENGGYEPMFLPQDDLDDAAESPSNSEPASLPEEDEESDEFITLSQVKAKEKAKNKINAKRLWIPAPFIENLPAIVDPREGPVDIDNIVLERSPMLLLKAYRDRQKAKEEKKRLKAQNKGQRGPRTAKSKLGDPEAGQLRLDSFFSASTAKGKGRERELTRMDRQVKTSTSAASSGSWSSTSKARAAGAADDYRDKTPPPPTRAKLNIPARYIFPQSPSSGSETSVIMLNTPPKRIEVPNEARVLQDEATTEPGFSAADIIPHQLSQSSILSSSNFDELVDETQTQRPMVSSTASYAVTSTFRPAVCLRGSRAVQTNPSSEASEDEEEEADDSLPDIMSASYTQAQSQHLHAWTAIEQKNTPASLSAPAARVPKARAASTSSEESGKNGAGPSAESLQRSPKKSPRKNKEQAQVWSTNARASSPCYDDARGMADHNRRPDMVPNKPSRFLRMRGRALQDDEADSESDEETLDPTRARPGSPSPLPKRFLASIPVESHDTSASFEIVSERRVFGGGGVAGGALVLDDSD</sequence>
<feature type="compositionally biased region" description="Acidic residues" evidence="3">
    <location>
        <begin position="1053"/>
        <end position="1064"/>
    </location>
</feature>
<feature type="compositionally biased region" description="Basic residues" evidence="3">
    <location>
        <begin position="604"/>
        <end position="619"/>
    </location>
</feature>
<keyword evidence="6" id="KW-1185">Reference proteome</keyword>
<dbReference type="PANTHER" id="PTHR11081">
    <property type="entry name" value="FLAP ENDONUCLEASE FAMILY MEMBER"/>
    <property type="match status" value="1"/>
</dbReference>
<dbReference type="InterPro" id="IPR036279">
    <property type="entry name" value="5-3_exonuclease_C_sf"/>
</dbReference>
<dbReference type="SUPFAM" id="SSF88723">
    <property type="entry name" value="PIN domain-like"/>
    <property type="match status" value="1"/>
</dbReference>
<feature type="domain" description="XPG-I" evidence="4">
    <location>
        <begin position="137"/>
        <end position="208"/>
    </location>
</feature>
<dbReference type="PANTHER" id="PTHR11081:SF75">
    <property type="entry name" value="ENDONUCLEASE, PUTATIVE (AFU_ORTHOLOGUE AFUA_3G13260)-RELATED"/>
    <property type="match status" value="1"/>
</dbReference>
<dbReference type="InterPro" id="IPR029060">
    <property type="entry name" value="PIN-like_dom_sf"/>
</dbReference>
<dbReference type="Pfam" id="PF00752">
    <property type="entry name" value="XPG_N"/>
    <property type="match status" value="1"/>
</dbReference>
<protein>
    <recommendedName>
        <fullName evidence="4">XPG-I domain-containing protein</fullName>
    </recommendedName>
</protein>
<feature type="region of interest" description="Disordered" evidence="3">
    <location>
        <begin position="838"/>
        <end position="936"/>
    </location>
</feature>